<dbReference type="AlphaFoldDB" id="A0A1G2G4G7"/>
<dbReference type="InterPro" id="IPR052341">
    <property type="entry name" value="LOG_family_nucleotidases"/>
</dbReference>
<comment type="caution">
    <text evidence="1">The sequence shown here is derived from an EMBL/GenBank/DDBJ whole genome shotgun (WGS) entry which is preliminary data.</text>
</comment>
<name>A0A1G2G4G7_9BACT</name>
<dbReference type="Proteomes" id="UP000177785">
    <property type="component" value="Unassembled WGS sequence"/>
</dbReference>
<evidence type="ECO:0008006" key="3">
    <source>
        <dbReference type="Google" id="ProtNLM"/>
    </source>
</evidence>
<dbReference type="Gene3D" id="3.40.50.450">
    <property type="match status" value="1"/>
</dbReference>
<dbReference type="GO" id="GO:0005829">
    <property type="term" value="C:cytosol"/>
    <property type="evidence" value="ECO:0007669"/>
    <property type="project" value="TreeGrafter"/>
</dbReference>
<dbReference type="PANTHER" id="PTHR43393:SF3">
    <property type="entry name" value="LYSINE DECARBOXYLASE-LIKE PROTEIN"/>
    <property type="match status" value="1"/>
</dbReference>
<organism evidence="1 2">
    <name type="scientific">Candidatus Ryanbacteria bacterium RIFCSPHIGHO2_01_FULL_48_27</name>
    <dbReference type="NCBI Taxonomy" id="1802115"/>
    <lineage>
        <taxon>Bacteria</taxon>
        <taxon>Candidatus Ryaniibacteriota</taxon>
    </lineage>
</organism>
<dbReference type="PANTHER" id="PTHR43393">
    <property type="entry name" value="CYTOKININ RIBOSIDE 5'-MONOPHOSPHATE PHOSPHORIBOHYDROLASE"/>
    <property type="match status" value="1"/>
</dbReference>
<sequence length="195" mass="21348">MPEDTKTKSPHYHLKYKICVSGAAETGHCSADALDKAKELGREIVRHNCVLVTGATTGFPFWAAIGAKEEHGISIGLSPASSEREHVERFKLPVDYMDIIIYTGFDYSGRNLLLTRSADAVVIGCGRIGTLNEFTIAFEDGKPIGVLSGTGGTADVIEDIVKASNRKARIVYDEDPKRLLEKLIALIEEEKIQKE</sequence>
<dbReference type="STRING" id="1802115.A2756_03795"/>
<reference evidence="1 2" key="1">
    <citation type="journal article" date="2016" name="Nat. Commun.">
        <title>Thousands of microbial genomes shed light on interconnected biogeochemical processes in an aquifer system.</title>
        <authorList>
            <person name="Anantharaman K."/>
            <person name="Brown C.T."/>
            <person name="Hug L.A."/>
            <person name="Sharon I."/>
            <person name="Castelle C.J."/>
            <person name="Probst A.J."/>
            <person name="Thomas B.C."/>
            <person name="Singh A."/>
            <person name="Wilkins M.J."/>
            <person name="Karaoz U."/>
            <person name="Brodie E.L."/>
            <person name="Williams K.H."/>
            <person name="Hubbard S.S."/>
            <person name="Banfield J.F."/>
        </authorList>
    </citation>
    <scope>NUCLEOTIDE SEQUENCE [LARGE SCALE GENOMIC DNA]</scope>
</reference>
<accession>A0A1G2G4G7</accession>
<evidence type="ECO:0000313" key="2">
    <source>
        <dbReference type="Proteomes" id="UP000177785"/>
    </source>
</evidence>
<dbReference type="SUPFAM" id="SSF102405">
    <property type="entry name" value="MCP/YpsA-like"/>
    <property type="match status" value="1"/>
</dbReference>
<proteinExistence type="predicted"/>
<protein>
    <recommendedName>
        <fullName evidence="3">Protein containing YHS domain protein</fullName>
    </recommendedName>
</protein>
<dbReference type="EMBL" id="MHNL01000011">
    <property type="protein sequence ID" value="OGZ44962.1"/>
    <property type="molecule type" value="Genomic_DNA"/>
</dbReference>
<dbReference type="InterPro" id="IPR041164">
    <property type="entry name" value="LDcluster4"/>
</dbReference>
<gene>
    <name evidence="1" type="ORF">A2756_03795</name>
</gene>
<evidence type="ECO:0000313" key="1">
    <source>
        <dbReference type="EMBL" id="OGZ44962.1"/>
    </source>
</evidence>
<dbReference type="Pfam" id="PF18306">
    <property type="entry name" value="LDcluster4"/>
    <property type="match status" value="1"/>
</dbReference>